<dbReference type="Proteomes" id="UP000277537">
    <property type="component" value="Unassembled WGS sequence"/>
</dbReference>
<dbReference type="Pfam" id="PF11876">
    <property type="entry name" value="TsiV"/>
    <property type="match status" value="1"/>
</dbReference>
<name>A0A427UJR5_ACIJO</name>
<evidence type="ECO:0000313" key="2">
    <source>
        <dbReference type="EMBL" id="RSE17761.1"/>
    </source>
</evidence>
<organism evidence="2 3">
    <name type="scientific">Acinetobacter johnsonii</name>
    <dbReference type="NCBI Taxonomy" id="40214"/>
    <lineage>
        <taxon>Bacteria</taxon>
        <taxon>Pseudomonadati</taxon>
        <taxon>Pseudomonadota</taxon>
        <taxon>Gammaproteobacteria</taxon>
        <taxon>Moraxellales</taxon>
        <taxon>Moraxellaceae</taxon>
        <taxon>Acinetobacter</taxon>
    </lineage>
</organism>
<dbReference type="EMBL" id="RHXE01000068">
    <property type="protein sequence ID" value="RSE17761.1"/>
    <property type="molecule type" value="Genomic_DNA"/>
</dbReference>
<reference evidence="2 3" key="1">
    <citation type="submission" date="2018-10" db="EMBL/GenBank/DDBJ databases">
        <title>Transmission dynamics of multidrug resistant bacteria on intensive care unit surfaces.</title>
        <authorList>
            <person name="D'Souza A.W."/>
            <person name="Potter R.F."/>
            <person name="Wallace M."/>
            <person name="Shupe A."/>
            <person name="Patel S."/>
            <person name="Sun S."/>
            <person name="Gul D."/>
            <person name="Kwon J.H."/>
            <person name="Andleeb S."/>
            <person name="Burnham C.-A.D."/>
            <person name="Dantas G."/>
        </authorList>
    </citation>
    <scope>NUCLEOTIDE SEQUENCE [LARGE SCALE GENOMIC DNA]</scope>
    <source>
        <strain evidence="2 3">AJ_385</strain>
    </source>
</reference>
<gene>
    <name evidence="2" type="ORF">EGT73_16930</name>
    <name evidence="1" type="ORF">N5C10_18775</name>
</gene>
<evidence type="ECO:0000313" key="1">
    <source>
        <dbReference type="EMBL" id="MDH0971179.1"/>
    </source>
</evidence>
<comment type="caution">
    <text evidence="2">The sequence shown here is derived from an EMBL/GenBank/DDBJ whole genome shotgun (WGS) entry which is preliminary data.</text>
</comment>
<sequence>MISAMTNRDWEGHNLYCSEIKFCVPNKLIFEPEMKKVLLDMIDTFIEKLGVYHAVAGIQSVLPYRPQGVGDYARLQAERFLGIYMGADSTERNLIRNGIKSIDWFTYISNTLAQRICSLTMFPKYCELLKVKVQQKPHGFQFLLEEFPQILPQAEPIPDSYFNLNKALRPLRNGAYWAISKDVGKNYKVLDTDATRKWIRRLDAPGIFPDQGYYKEVPPKDKAVYLETGKACKVAGVYRYDDELDIDGKPVHAGHVNRTDYEENYTSDYRQHVVLLVGDIAPRFLAFFDHAELKEAKTVKWHLVSEIIKVE</sequence>
<protein>
    <submittedName>
        <fullName evidence="2">DUF3396 domain-containing protein</fullName>
    </submittedName>
</protein>
<dbReference type="EMBL" id="JAOCBE010000003">
    <property type="protein sequence ID" value="MDH0971179.1"/>
    <property type="molecule type" value="Genomic_DNA"/>
</dbReference>
<dbReference type="InterPro" id="IPR021815">
    <property type="entry name" value="TsiV"/>
</dbReference>
<dbReference type="Proteomes" id="UP001159915">
    <property type="component" value="Unassembled WGS sequence"/>
</dbReference>
<accession>A0A427UJR5</accession>
<proteinExistence type="predicted"/>
<dbReference type="AlphaFoldDB" id="A0A427UJR5"/>
<evidence type="ECO:0000313" key="3">
    <source>
        <dbReference type="Proteomes" id="UP000277537"/>
    </source>
</evidence>
<reference evidence="1" key="2">
    <citation type="submission" date="2022-09" db="EMBL/GenBank/DDBJ databases">
        <title>Intensive care unit water sources are persistently colonized with multi-drug resistant bacteria and are the site of extensive horizontal gene transfer of antibiotic resistance genes.</title>
        <authorList>
            <person name="Diorio-Toth L."/>
        </authorList>
    </citation>
    <scope>NUCLEOTIDE SEQUENCE</scope>
    <source>
        <strain evidence="1">GD03920</strain>
    </source>
</reference>